<dbReference type="EC" id="3.5.1.103" evidence="4"/>
<comment type="function">
    <text evidence="4">Catalyzes the deacetylation of 1D-myo-inositol 2-acetamido-2-deoxy-alpha-D-glucopyranoside (GlcNAc-Ins) in the mycothiol biosynthesis pathway.</text>
</comment>
<proteinExistence type="inferred from homology"/>
<dbReference type="AlphaFoldDB" id="A0A6G4X6M3"/>
<dbReference type="GO" id="GO:0035595">
    <property type="term" value="F:N-acetylglucosaminylinositol deacetylase activity"/>
    <property type="evidence" value="ECO:0007669"/>
    <property type="project" value="UniProtKB-EC"/>
</dbReference>
<dbReference type="HAMAP" id="MF_01696">
    <property type="entry name" value="MshB"/>
    <property type="match status" value="1"/>
</dbReference>
<evidence type="ECO:0000256" key="4">
    <source>
        <dbReference type="HAMAP-Rule" id="MF_01696"/>
    </source>
</evidence>
<dbReference type="GO" id="GO:0008270">
    <property type="term" value="F:zinc ion binding"/>
    <property type="evidence" value="ECO:0007669"/>
    <property type="project" value="UniProtKB-UniRule"/>
</dbReference>
<dbReference type="NCBIfam" id="TIGR03445">
    <property type="entry name" value="mycothiol_MshB"/>
    <property type="match status" value="1"/>
</dbReference>
<comment type="caution">
    <text evidence="5">The sequence shown here is derived from an EMBL/GenBank/DDBJ whole genome shotgun (WGS) entry which is preliminary data.</text>
</comment>
<dbReference type="InterPro" id="IPR003737">
    <property type="entry name" value="GlcNAc_PI_deacetylase-related"/>
</dbReference>
<keyword evidence="1 4" id="KW-0479">Metal-binding</keyword>
<organism evidence="5 6">
    <name type="scientific">Streptomyces boncukensis</name>
    <dbReference type="NCBI Taxonomy" id="2711219"/>
    <lineage>
        <taxon>Bacteria</taxon>
        <taxon>Bacillati</taxon>
        <taxon>Actinomycetota</taxon>
        <taxon>Actinomycetes</taxon>
        <taxon>Kitasatosporales</taxon>
        <taxon>Streptomycetaceae</taxon>
        <taxon>Streptomyces</taxon>
    </lineage>
</organism>
<keyword evidence="2 4" id="KW-0378">Hydrolase</keyword>
<keyword evidence="6" id="KW-1185">Reference proteome</keyword>
<evidence type="ECO:0000256" key="2">
    <source>
        <dbReference type="ARBA" id="ARBA00022801"/>
    </source>
</evidence>
<dbReference type="PANTHER" id="PTHR12993:SF26">
    <property type="entry name" value="1D-MYO-INOSITOL 2-ACETAMIDO-2-DEOXY-ALPHA-D-GLUCOPYRANOSIDE DEACETYLASE"/>
    <property type="match status" value="1"/>
</dbReference>
<feature type="binding site" evidence="4">
    <location>
        <position position="22"/>
    </location>
    <ligand>
        <name>Zn(2+)</name>
        <dbReference type="ChEBI" id="CHEBI:29105"/>
    </ligand>
</feature>
<sequence length="308" mass="33010">MSDASAPERFLPARRLLLVHAHPDDESITTGATMAKYAAEGAQVTLVTCTQGEEGEVIPARLAHLAPDRDDTLGPYRAGELAAAMRELGVTDHRFLGGPGRYRDSGMRGAPQNERPGCLWQAPLDEAAEPLAEVIRELRPQVLVTYDPDGGYGHPDHVRAHRVATRAVELAADRHRVARVYWNRALRPAVEEGFARLRTAAEAGEVFPFPGFTGETGFARPEDVPGLVADLSQVDAVIDASAYAERKAAAMAAHETQVSVRSTARGDFFALSNGLGQPLLGTEFFQLADVAAAPRGEPVGDLFAGVVE</sequence>
<comment type="catalytic activity">
    <reaction evidence="4">
        <text>1D-myo-inositol 2-acetamido-2-deoxy-alpha-D-glucopyranoside + H2O = 1D-myo-inositol 2-amino-2-deoxy-alpha-D-glucopyranoside + acetate</text>
        <dbReference type="Rhea" id="RHEA:26180"/>
        <dbReference type="ChEBI" id="CHEBI:15377"/>
        <dbReference type="ChEBI" id="CHEBI:30089"/>
        <dbReference type="ChEBI" id="CHEBI:52442"/>
        <dbReference type="ChEBI" id="CHEBI:58886"/>
        <dbReference type="EC" id="3.5.1.103"/>
    </reaction>
</comment>
<dbReference type="EMBL" id="JAAKZZ010000648">
    <property type="protein sequence ID" value="NGO73189.1"/>
    <property type="molecule type" value="Genomic_DNA"/>
</dbReference>
<keyword evidence="3 4" id="KW-0862">Zinc</keyword>
<dbReference type="Gene3D" id="3.40.50.10320">
    <property type="entry name" value="LmbE-like"/>
    <property type="match status" value="1"/>
</dbReference>
<dbReference type="InterPro" id="IPR017810">
    <property type="entry name" value="Mycothiol_biosynthesis_MshB"/>
</dbReference>
<gene>
    <name evidence="4 5" type="primary">mshB</name>
    <name evidence="5" type="ORF">G5C65_33645</name>
</gene>
<accession>A0A6G4X6M3</accession>
<evidence type="ECO:0000256" key="1">
    <source>
        <dbReference type="ARBA" id="ARBA00022723"/>
    </source>
</evidence>
<feature type="binding site" evidence="4">
    <location>
        <position position="25"/>
    </location>
    <ligand>
        <name>Zn(2+)</name>
        <dbReference type="ChEBI" id="CHEBI:29105"/>
    </ligand>
</feature>
<dbReference type="InterPro" id="IPR024078">
    <property type="entry name" value="LmbE-like_dom_sf"/>
</dbReference>
<dbReference type="GO" id="GO:0010125">
    <property type="term" value="P:mycothiol biosynthetic process"/>
    <property type="evidence" value="ECO:0007669"/>
    <property type="project" value="UniProtKB-UniRule"/>
</dbReference>
<dbReference type="PANTHER" id="PTHR12993">
    <property type="entry name" value="N-ACETYLGLUCOSAMINYL-PHOSPHATIDYLINOSITOL DE-N-ACETYLASE-RELATED"/>
    <property type="match status" value="1"/>
</dbReference>
<evidence type="ECO:0000313" key="5">
    <source>
        <dbReference type="EMBL" id="NGO73189.1"/>
    </source>
</evidence>
<dbReference type="Pfam" id="PF02585">
    <property type="entry name" value="PIG-L"/>
    <property type="match status" value="1"/>
</dbReference>
<comment type="cofactor">
    <cofactor evidence="4">
        <name>Zn(2+)</name>
        <dbReference type="ChEBI" id="CHEBI:29105"/>
    </cofactor>
    <text evidence="4">Binds 1 zinc ion per subunit.</text>
</comment>
<comment type="similarity">
    <text evidence="4">Belongs to the MshB deacetylase family.</text>
</comment>
<name>A0A6G4X6M3_9ACTN</name>
<reference evidence="5 6" key="1">
    <citation type="submission" date="2020-02" db="EMBL/GenBank/DDBJ databases">
        <title>Whole-genome analyses of novel actinobacteria.</title>
        <authorList>
            <person name="Sahin N."/>
            <person name="Tatar D."/>
        </authorList>
    </citation>
    <scope>NUCLEOTIDE SEQUENCE [LARGE SCALE GENOMIC DNA]</scope>
    <source>
        <strain evidence="5 6">SB3404</strain>
    </source>
</reference>
<feature type="binding site" evidence="4">
    <location>
        <position position="157"/>
    </location>
    <ligand>
        <name>Zn(2+)</name>
        <dbReference type="ChEBI" id="CHEBI:29105"/>
    </ligand>
</feature>
<protein>
    <recommendedName>
        <fullName evidence="4">1D-myo-inositol 2-acetamido-2-deoxy-alpha-D-glucopyranoside deacetylase</fullName>
        <shortName evidence="4">GlcNAc-Ins deacetylase</shortName>
        <ecNumber evidence="4">3.5.1.103</ecNumber>
    </recommendedName>
    <alternativeName>
        <fullName evidence="4">N-acetyl-1-D-myo-inositol-2-amino-2-deoxy-alpha-D-glucopyranoside deacetylase</fullName>
    </alternativeName>
</protein>
<evidence type="ECO:0000256" key="3">
    <source>
        <dbReference type="ARBA" id="ARBA00022833"/>
    </source>
</evidence>
<evidence type="ECO:0000313" key="6">
    <source>
        <dbReference type="Proteomes" id="UP000477722"/>
    </source>
</evidence>
<dbReference type="RefSeq" id="WP_165302849.1">
    <property type="nucleotide sequence ID" value="NZ_JAAKZZ010000648.1"/>
</dbReference>
<dbReference type="SUPFAM" id="SSF102588">
    <property type="entry name" value="LmbE-like"/>
    <property type="match status" value="1"/>
</dbReference>
<dbReference type="Proteomes" id="UP000477722">
    <property type="component" value="Unassembled WGS sequence"/>
</dbReference>